<organism evidence="1 2">
    <name type="scientific">Microseira wollei NIES-4236</name>
    <dbReference type="NCBI Taxonomy" id="2530354"/>
    <lineage>
        <taxon>Bacteria</taxon>
        <taxon>Bacillati</taxon>
        <taxon>Cyanobacteriota</taxon>
        <taxon>Cyanophyceae</taxon>
        <taxon>Oscillatoriophycideae</taxon>
        <taxon>Aerosakkonematales</taxon>
        <taxon>Aerosakkonemataceae</taxon>
        <taxon>Microseira</taxon>
    </lineage>
</organism>
<evidence type="ECO:0008006" key="3">
    <source>
        <dbReference type="Google" id="ProtNLM"/>
    </source>
</evidence>
<comment type="caution">
    <text evidence="1">The sequence shown here is derived from an EMBL/GenBank/DDBJ whole genome shotgun (WGS) entry which is preliminary data.</text>
</comment>
<gene>
    <name evidence="1" type="ORF">MiSe_42000</name>
</gene>
<evidence type="ECO:0000313" key="2">
    <source>
        <dbReference type="Proteomes" id="UP001050975"/>
    </source>
</evidence>
<name>A0AAV3XFF6_9CYAN</name>
<evidence type="ECO:0000313" key="1">
    <source>
        <dbReference type="EMBL" id="GET39431.1"/>
    </source>
</evidence>
<dbReference type="Proteomes" id="UP001050975">
    <property type="component" value="Unassembled WGS sequence"/>
</dbReference>
<reference evidence="1" key="1">
    <citation type="submission" date="2019-10" db="EMBL/GenBank/DDBJ databases">
        <title>Draft genome sequece of Microseira wollei NIES-4236.</title>
        <authorList>
            <person name="Yamaguchi H."/>
            <person name="Suzuki S."/>
            <person name="Kawachi M."/>
        </authorList>
    </citation>
    <scope>NUCLEOTIDE SEQUENCE</scope>
    <source>
        <strain evidence="1">NIES-4236</strain>
    </source>
</reference>
<dbReference type="AlphaFoldDB" id="A0AAV3XFF6"/>
<sequence>MWYMEGVWKPEAKAMTRHLEEDLRSRSFQEALNGMRGKLVKWSCQLTENPQDNGLAMCIYDARIVVRMIIYEETIKALRKDPSCL</sequence>
<dbReference type="EMBL" id="BLAY01000066">
    <property type="protein sequence ID" value="GET39431.1"/>
    <property type="molecule type" value="Genomic_DNA"/>
</dbReference>
<proteinExistence type="predicted"/>
<keyword evidence="2" id="KW-1185">Reference proteome</keyword>
<protein>
    <recommendedName>
        <fullName evidence="3">Transposase</fullName>
    </recommendedName>
</protein>
<accession>A0AAV3XFF6</accession>